<dbReference type="PANTHER" id="PTHR24304">
    <property type="entry name" value="CYTOCHROME P450 FAMILY 7"/>
    <property type="match status" value="1"/>
</dbReference>
<dbReference type="Proteomes" id="UP000663838">
    <property type="component" value="Unassembled WGS sequence"/>
</dbReference>
<evidence type="ECO:0008006" key="11">
    <source>
        <dbReference type="Google" id="ProtNLM"/>
    </source>
</evidence>
<protein>
    <recommendedName>
        <fullName evidence="11">Cytochrome P450</fullName>
    </recommendedName>
</protein>
<dbReference type="GO" id="GO:0016705">
    <property type="term" value="F:oxidoreductase activity, acting on paired donors, with incorporation or reduction of molecular oxygen"/>
    <property type="evidence" value="ECO:0007669"/>
    <property type="project" value="InterPro"/>
</dbReference>
<keyword evidence="5" id="KW-0443">Lipid metabolism</keyword>
<dbReference type="EMBL" id="CAJOBS010005338">
    <property type="protein sequence ID" value="CAF4898033.1"/>
    <property type="molecule type" value="Genomic_DNA"/>
</dbReference>
<gene>
    <name evidence="8" type="ORF">KIK155_LOCUS28271</name>
    <name evidence="9" type="ORF">TOA249_LOCUS30474</name>
</gene>
<dbReference type="InterPro" id="IPR002403">
    <property type="entry name" value="Cyt_P450_E_grp-IV"/>
</dbReference>
<sequence>MLPILAIITVIVAYLSFKLFLENVLYGVSNEPKLIRSYSLFGFRDAFLSDATGFCMNMRRQHGKVFSFYSGNKRWVFMHDKNAYVTQLLRSPNIRKSLIERFLTVDAGDMRPGFWNDTNIQKDIIDQYHTLLFGSKLRQLSIKAHDHLLNRLKILDVQKQNTVHFFDFVGELMFDITTTILFGATFTRNTTDNLYESFCLFNSSILCCVSSWPFKSWRLCHFIRDRDAFIDRFRSLKCTDDQSALIQARIEAFEEAKKRHVLNERDIAVLHAVLLMAASLNTVPMCGWIILDLLLHPEAHAAVCKELKSIDMSMLGESETLAQLIILESCIKETFRRSMSTMIECMVTTNMSIKASDGTEFGLRKNDYVLYPTMLDHLDSEKIEHPFQYRYDRFLIDKNLPLMLFGAGKYMCPGRYWGSKLNSIQFKLIENS</sequence>
<proteinExistence type="inferred from homology"/>
<name>A0A818WHR4_9BILA</name>
<evidence type="ECO:0000256" key="7">
    <source>
        <dbReference type="SAM" id="Phobius"/>
    </source>
</evidence>
<keyword evidence="7" id="KW-1133">Transmembrane helix</keyword>
<evidence type="ECO:0000313" key="9">
    <source>
        <dbReference type="EMBL" id="CAF4898033.1"/>
    </source>
</evidence>
<evidence type="ECO:0000256" key="2">
    <source>
        <dbReference type="ARBA" id="ARBA00022617"/>
    </source>
</evidence>
<keyword evidence="7" id="KW-0472">Membrane</keyword>
<dbReference type="GO" id="GO:0008395">
    <property type="term" value="F:steroid hydroxylase activity"/>
    <property type="evidence" value="ECO:0007669"/>
    <property type="project" value="TreeGrafter"/>
</dbReference>
<dbReference type="PRINTS" id="PR00465">
    <property type="entry name" value="EP450IV"/>
</dbReference>
<reference evidence="8" key="1">
    <citation type="submission" date="2021-02" db="EMBL/GenBank/DDBJ databases">
        <authorList>
            <person name="Nowell W R."/>
        </authorList>
    </citation>
    <scope>NUCLEOTIDE SEQUENCE</scope>
</reference>
<comment type="cofactor">
    <cofactor evidence="6">
        <name>heme</name>
        <dbReference type="ChEBI" id="CHEBI:30413"/>
    </cofactor>
</comment>
<evidence type="ECO:0000256" key="4">
    <source>
        <dbReference type="ARBA" id="ARBA00023004"/>
    </source>
</evidence>
<dbReference type="Proteomes" id="UP000663865">
    <property type="component" value="Unassembled WGS sequence"/>
</dbReference>
<dbReference type="PANTHER" id="PTHR24304:SF4">
    <property type="entry name" value="CYTOCHROME P450"/>
    <property type="match status" value="1"/>
</dbReference>
<dbReference type="GO" id="GO:0006699">
    <property type="term" value="P:bile acid biosynthetic process"/>
    <property type="evidence" value="ECO:0007669"/>
    <property type="project" value="TreeGrafter"/>
</dbReference>
<evidence type="ECO:0000256" key="3">
    <source>
        <dbReference type="ARBA" id="ARBA00022723"/>
    </source>
</evidence>
<feature type="transmembrane region" description="Helical" evidence="7">
    <location>
        <begin position="6"/>
        <end position="28"/>
    </location>
</feature>
<keyword evidence="4 6" id="KW-0408">Iron</keyword>
<evidence type="ECO:0000256" key="6">
    <source>
        <dbReference type="PIRSR" id="PIRSR602403-1"/>
    </source>
</evidence>
<keyword evidence="7" id="KW-0812">Transmembrane</keyword>
<keyword evidence="3 6" id="KW-0479">Metal-binding</keyword>
<comment type="caution">
    <text evidence="8">The sequence shown here is derived from an EMBL/GenBank/DDBJ whole genome shotgun (WGS) entry which is preliminary data.</text>
</comment>
<organism evidence="8 10">
    <name type="scientific">Rotaria socialis</name>
    <dbReference type="NCBI Taxonomy" id="392032"/>
    <lineage>
        <taxon>Eukaryota</taxon>
        <taxon>Metazoa</taxon>
        <taxon>Spiralia</taxon>
        <taxon>Gnathifera</taxon>
        <taxon>Rotifera</taxon>
        <taxon>Eurotatoria</taxon>
        <taxon>Bdelloidea</taxon>
        <taxon>Philodinida</taxon>
        <taxon>Philodinidae</taxon>
        <taxon>Rotaria</taxon>
    </lineage>
</organism>
<dbReference type="SUPFAM" id="SSF48264">
    <property type="entry name" value="Cytochrome P450"/>
    <property type="match status" value="1"/>
</dbReference>
<dbReference type="GO" id="GO:0005506">
    <property type="term" value="F:iron ion binding"/>
    <property type="evidence" value="ECO:0007669"/>
    <property type="project" value="InterPro"/>
</dbReference>
<evidence type="ECO:0000256" key="5">
    <source>
        <dbReference type="ARBA" id="ARBA00023221"/>
    </source>
</evidence>
<evidence type="ECO:0000256" key="1">
    <source>
        <dbReference type="ARBA" id="ARBA00010617"/>
    </source>
</evidence>
<feature type="transmembrane region" description="Helical" evidence="7">
    <location>
        <begin position="267"/>
        <end position="291"/>
    </location>
</feature>
<dbReference type="GO" id="GO:0042632">
    <property type="term" value="P:cholesterol homeostasis"/>
    <property type="evidence" value="ECO:0007669"/>
    <property type="project" value="TreeGrafter"/>
</dbReference>
<keyword evidence="2 6" id="KW-0349">Heme</keyword>
<dbReference type="AlphaFoldDB" id="A0A818WHR4"/>
<feature type="binding site" description="axial binding residue" evidence="6">
    <location>
        <position position="412"/>
    </location>
    <ligand>
        <name>heme</name>
        <dbReference type="ChEBI" id="CHEBI:30413"/>
    </ligand>
    <ligandPart>
        <name>Fe</name>
        <dbReference type="ChEBI" id="CHEBI:18248"/>
    </ligandPart>
</feature>
<dbReference type="GO" id="GO:0020037">
    <property type="term" value="F:heme binding"/>
    <property type="evidence" value="ECO:0007669"/>
    <property type="project" value="InterPro"/>
</dbReference>
<dbReference type="Pfam" id="PF00067">
    <property type="entry name" value="p450"/>
    <property type="match status" value="1"/>
</dbReference>
<dbReference type="EMBL" id="CAJNYV010005137">
    <property type="protein sequence ID" value="CAF3726115.1"/>
    <property type="molecule type" value="Genomic_DNA"/>
</dbReference>
<keyword evidence="5" id="KW-0753">Steroid metabolism</keyword>
<evidence type="ECO:0000313" key="10">
    <source>
        <dbReference type="Proteomes" id="UP000663865"/>
    </source>
</evidence>
<evidence type="ECO:0000313" key="8">
    <source>
        <dbReference type="EMBL" id="CAF3726115.1"/>
    </source>
</evidence>
<dbReference type="InterPro" id="IPR036396">
    <property type="entry name" value="Cyt_P450_sf"/>
</dbReference>
<dbReference type="InterPro" id="IPR001128">
    <property type="entry name" value="Cyt_P450"/>
</dbReference>
<dbReference type="InterPro" id="IPR050529">
    <property type="entry name" value="CYP450_sterol_14alpha_dmase"/>
</dbReference>
<dbReference type="Gene3D" id="1.10.630.10">
    <property type="entry name" value="Cytochrome P450"/>
    <property type="match status" value="1"/>
</dbReference>
<accession>A0A818WHR4</accession>
<comment type="similarity">
    <text evidence="1">Belongs to the cytochrome P450 family.</text>
</comment>